<organism evidence="3 4">
    <name type="scientific">candidate division WOR-3 bacterium RBG_13_43_14</name>
    <dbReference type="NCBI Taxonomy" id="1802590"/>
    <lineage>
        <taxon>Bacteria</taxon>
        <taxon>Bacteria division WOR-3</taxon>
    </lineage>
</organism>
<dbReference type="InterPro" id="IPR023799">
    <property type="entry name" value="RbfA_dom_sf"/>
</dbReference>
<comment type="caution">
    <text evidence="3">The sequence shown here is derived from an EMBL/GenBank/DDBJ whole genome shotgun (WGS) entry which is preliminary data.</text>
</comment>
<proteinExistence type="inferred from homology"/>
<comment type="subcellular location">
    <subcellularLocation>
        <location evidence="2">Cytoplasm</location>
    </subcellularLocation>
</comment>
<evidence type="ECO:0000256" key="2">
    <source>
        <dbReference type="HAMAP-Rule" id="MF_00003"/>
    </source>
</evidence>
<dbReference type="PROSITE" id="PS01319">
    <property type="entry name" value="RBFA"/>
    <property type="match status" value="1"/>
</dbReference>
<dbReference type="HAMAP" id="MF_00003">
    <property type="entry name" value="RbfA"/>
    <property type="match status" value="1"/>
</dbReference>
<protein>
    <recommendedName>
        <fullName evidence="2">Ribosome-binding factor A</fullName>
    </recommendedName>
</protein>
<comment type="subunit">
    <text evidence="2">Monomer. Binds 30S ribosomal subunits, but not 50S ribosomal subunits or 70S ribosomes.</text>
</comment>
<dbReference type="PANTHER" id="PTHR33515:SF1">
    <property type="entry name" value="RIBOSOME-BINDING FACTOR A, CHLOROPLASTIC-RELATED"/>
    <property type="match status" value="1"/>
</dbReference>
<sequence>MRRHQRVASEIARVLSRIIDQELKDPRIGLVTILTVDVSPDLKNANVYFSSFGDKKEIAKLLDGAKGFIRKGLANEIRIRIIPELRFIIDESYEYGKRIDQLFEKIKSNDKKEEPNSDRNPH</sequence>
<evidence type="ECO:0000256" key="1">
    <source>
        <dbReference type="ARBA" id="ARBA00022517"/>
    </source>
</evidence>
<keyword evidence="1 2" id="KW-0690">Ribosome biogenesis</keyword>
<evidence type="ECO:0000313" key="3">
    <source>
        <dbReference type="EMBL" id="OGC39101.1"/>
    </source>
</evidence>
<dbReference type="GO" id="GO:0043024">
    <property type="term" value="F:ribosomal small subunit binding"/>
    <property type="evidence" value="ECO:0007669"/>
    <property type="project" value="TreeGrafter"/>
</dbReference>
<accession>A0A1F4U2J2</accession>
<comment type="similarity">
    <text evidence="2">Belongs to the RbfA family.</text>
</comment>
<name>A0A1F4U2J2_UNCW3</name>
<dbReference type="GO" id="GO:0005829">
    <property type="term" value="C:cytosol"/>
    <property type="evidence" value="ECO:0007669"/>
    <property type="project" value="TreeGrafter"/>
</dbReference>
<dbReference type="GO" id="GO:0030490">
    <property type="term" value="P:maturation of SSU-rRNA"/>
    <property type="evidence" value="ECO:0007669"/>
    <property type="project" value="UniProtKB-UniRule"/>
</dbReference>
<dbReference type="Proteomes" id="UP000177025">
    <property type="component" value="Unassembled WGS sequence"/>
</dbReference>
<dbReference type="InterPro" id="IPR000238">
    <property type="entry name" value="RbfA"/>
</dbReference>
<dbReference type="EMBL" id="MEUM01000151">
    <property type="protein sequence ID" value="OGC39101.1"/>
    <property type="molecule type" value="Genomic_DNA"/>
</dbReference>
<evidence type="ECO:0000313" key="4">
    <source>
        <dbReference type="Proteomes" id="UP000177025"/>
    </source>
</evidence>
<dbReference type="Gene3D" id="3.30.300.20">
    <property type="match status" value="1"/>
</dbReference>
<gene>
    <name evidence="2" type="primary">rbfA</name>
    <name evidence="3" type="ORF">A2Y85_04470</name>
</gene>
<dbReference type="InterPro" id="IPR020053">
    <property type="entry name" value="Ribosome-bd_factorA_CS"/>
</dbReference>
<dbReference type="PANTHER" id="PTHR33515">
    <property type="entry name" value="RIBOSOME-BINDING FACTOR A, CHLOROPLASTIC-RELATED"/>
    <property type="match status" value="1"/>
</dbReference>
<dbReference type="AlphaFoldDB" id="A0A1F4U2J2"/>
<keyword evidence="2" id="KW-0963">Cytoplasm</keyword>
<dbReference type="SUPFAM" id="SSF89919">
    <property type="entry name" value="Ribosome-binding factor A, RbfA"/>
    <property type="match status" value="1"/>
</dbReference>
<reference evidence="3 4" key="1">
    <citation type="journal article" date="2016" name="Nat. Commun.">
        <title>Thousands of microbial genomes shed light on interconnected biogeochemical processes in an aquifer system.</title>
        <authorList>
            <person name="Anantharaman K."/>
            <person name="Brown C.T."/>
            <person name="Hug L.A."/>
            <person name="Sharon I."/>
            <person name="Castelle C.J."/>
            <person name="Probst A.J."/>
            <person name="Thomas B.C."/>
            <person name="Singh A."/>
            <person name="Wilkins M.J."/>
            <person name="Karaoz U."/>
            <person name="Brodie E.L."/>
            <person name="Williams K.H."/>
            <person name="Hubbard S.S."/>
            <person name="Banfield J.F."/>
        </authorList>
    </citation>
    <scope>NUCLEOTIDE SEQUENCE [LARGE SCALE GENOMIC DNA]</scope>
</reference>
<dbReference type="Pfam" id="PF02033">
    <property type="entry name" value="RBFA"/>
    <property type="match status" value="1"/>
</dbReference>
<comment type="function">
    <text evidence="2">One of several proteins that assist in the late maturation steps of the functional core of the 30S ribosomal subunit. Associates with free 30S ribosomal subunits (but not with 30S subunits that are part of 70S ribosomes or polysomes). Required for efficient processing of 16S rRNA. May interact with the 5'-terminal helix region of 16S rRNA.</text>
</comment>
<dbReference type="NCBIfam" id="TIGR00082">
    <property type="entry name" value="rbfA"/>
    <property type="match status" value="1"/>
</dbReference>
<dbReference type="InterPro" id="IPR015946">
    <property type="entry name" value="KH_dom-like_a/b"/>
</dbReference>